<dbReference type="Proteomes" id="UP001175226">
    <property type="component" value="Unassembled WGS sequence"/>
</dbReference>
<sequence length="271" mass="30702">MWGYLMSFILGPVTEHNGVRARFFQYFAGIVAHPQWYTLRREELNSDPSHPMIDIALLGESFFRLEWDAHAGNLEEDDVLRHLAYNGVTQSMIDTAYPYGVTFLDFELSSGSANSEYYSFIDEEHHRLLGVYGMPTIPGEYAGWWTPKHLAPARRACLTDEIKSEHFHNTGSGPSRPPNHWYHLGEHYVYIWLTERPPPGNEVTAPSSHLSQYEDEDCPLHDDPLPEYSSARVLDYDVIMKGMDEGEAANTGEGPVAVLPEDDGFASVHDL</sequence>
<evidence type="ECO:0000256" key="1">
    <source>
        <dbReference type="SAM" id="MobiDB-lite"/>
    </source>
</evidence>
<dbReference type="EMBL" id="JAUEPT010000163">
    <property type="protein sequence ID" value="KAK0430218.1"/>
    <property type="molecule type" value="Genomic_DNA"/>
</dbReference>
<keyword evidence="3" id="KW-1185">Reference proteome</keyword>
<reference evidence="2" key="1">
    <citation type="submission" date="2023-06" db="EMBL/GenBank/DDBJ databases">
        <authorList>
            <consortium name="Lawrence Berkeley National Laboratory"/>
            <person name="Ahrendt S."/>
            <person name="Sahu N."/>
            <person name="Indic B."/>
            <person name="Wong-Bajracharya J."/>
            <person name="Merenyi Z."/>
            <person name="Ke H.-M."/>
            <person name="Monk M."/>
            <person name="Kocsube S."/>
            <person name="Drula E."/>
            <person name="Lipzen A."/>
            <person name="Balint B."/>
            <person name="Henrissat B."/>
            <person name="Andreopoulos B."/>
            <person name="Martin F.M."/>
            <person name="Harder C.B."/>
            <person name="Rigling D."/>
            <person name="Ford K.L."/>
            <person name="Foster G.D."/>
            <person name="Pangilinan J."/>
            <person name="Papanicolaou A."/>
            <person name="Barry K."/>
            <person name="LaButti K."/>
            <person name="Viragh M."/>
            <person name="Koriabine M."/>
            <person name="Yan M."/>
            <person name="Riley R."/>
            <person name="Champramary S."/>
            <person name="Plett K.L."/>
            <person name="Tsai I.J."/>
            <person name="Slot J."/>
            <person name="Sipos G."/>
            <person name="Plett J."/>
            <person name="Nagy L.G."/>
            <person name="Grigoriev I.V."/>
        </authorList>
    </citation>
    <scope>NUCLEOTIDE SEQUENCE</scope>
    <source>
        <strain evidence="2">FPL87.14</strain>
    </source>
</reference>
<comment type="caution">
    <text evidence="2">The sequence shown here is derived from an EMBL/GenBank/DDBJ whole genome shotgun (WGS) entry which is preliminary data.</text>
</comment>
<proteinExistence type="predicted"/>
<evidence type="ECO:0000313" key="2">
    <source>
        <dbReference type="EMBL" id="KAK0430218.1"/>
    </source>
</evidence>
<dbReference type="AlphaFoldDB" id="A0AA39MDV7"/>
<name>A0AA39MDV7_9AGAR</name>
<feature type="region of interest" description="Disordered" evidence="1">
    <location>
        <begin position="246"/>
        <end position="271"/>
    </location>
</feature>
<accession>A0AA39MDV7</accession>
<evidence type="ECO:0000313" key="3">
    <source>
        <dbReference type="Proteomes" id="UP001175226"/>
    </source>
</evidence>
<gene>
    <name evidence="2" type="ORF">EV421DRAFT_1744348</name>
</gene>
<protein>
    <submittedName>
        <fullName evidence="2">Uncharacterized protein</fullName>
    </submittedName>
</protein>
<organism evidence="2 3">
    <name type="scientific">Armillaria borealis</name>
    <dbReference type="NCBI Taxonomy" id="47425"/>
    <lineage>
        <taxon>Eukaryota</taxon>
        <taxon>Fungi</taxon>
        <taxon>Dikarya</taxon>
        <taxon>Basidiomycota</taxon>
        <taxon>Agaricomycotina</taxon>
        <taxon>Agaricomycetes</taxon>
        <taxon>Agaricomycetidae</taxon>
        <taxon>Agaricales</taxon>
        <taxon>Marasmiineae</taxon>
        <taxon>Physalacriaceae</taxon>
        <taxon>Armillaria</taxon>
    </lineage>
</organism>